<dbReference type="PANTHER" id="PTHR45711">
    <property type="entry name" value="CHLORIDE CHANNEL PROTEIN"/>
    <property type="match status" value="1"/>
</dbReference>
<gene>
    <name evidence="11" type="ORF">QG37_07092</name>
</gene>
<dbReference type="PANTHER" id="PTHR45711:SF9">
    <property type="entry name" value="ANION_PROTON EXCHANGE TRANSPORTER GEF1"/>
    <property type="match status" value="1"/>
</dbReference>
<dbReference type="InterPro" id="IPR046342">
    <property type="entry name" value="CBS_dom_sf"/>
</dbReference>
<keyword evidence="8" id="KW-0129">CBS domain</keyword>
<keyword evidence="7 9" id="KW-0868">Chloride</keyword>
<comment type="caution">
    <text evidence="11">The sequence shown here is derived from an EMBL/GenBank/DDBJ whole genome shotgun (WGS) entry which is preliminary data.</text>
</comment>
<dbReference type="InterPro" id="IPR001807">
    <property type="entry name" value="ClC"/>
</dbReference>
<feature type="transmembrane region" description="Helical" evidence="9">
    <location>
        <begin position="445"/>
        <end position="466"/>
    </location>
</feature>
<dbReference type="VEuPathDB" id="FungiDB:CJJ09_003820"/>
<proteinExistence type="inferred from homology"/>
<dbReference type="SUPFAM" id="SSF54631">
    <property type="entry name" value="CBS-domain pair"/>
    <property type="match status" value="1"/>
</dbReference>
<dbReference type="Pfam" id="PF00571">
    <property type="entry name" value="CBS"/>
    <property type="match status" value="2"/>
</dbReference>
<evidence type="ECO:0000256" key="3">
    <source>
        <dbReference type="ARBA" id="ARBA00022692"/>
    </source>
</evidence>
<feature type="transmembrane region" description="Helical" evidence="9">
    <location>
        <begin position="419"/>
        <end position="439"/>
    </location>
</feature>
<dbReference type="SUPFAM" id="SSF81340">
    <property type="entry name" value="Clc chloride channel"/>
    <property type="match status" value="1"/>
</dbReference>
<feature type="transmembrane region" description="Helical" evidence="9">
    <location>
        <begin position="253"/>
        <end position="277"/>
    </location>
</feature>
<dbReference type="InterPro" id="IPR000644">
    <property type="entry name" value="CBS_dom"/>
</dbReference>
<sequence length="755" mass="84095">MQQAQDFNLHSSPNNYPMDLHEEFELRSRETGQWLHQDRVRAVARYDDFVTIDWMDDELEEHRARLAHKKPVTNWKQQIVQNARTWLVLTAMGIVIGVIASCLNIITAWLALMRLGYCSLNFYLSQGFCCWDQEEECANWRPWLRFGVFRYVAYILWLVVFLAIGALIVKRFAPAAAGLGISEIKCIVSGFVMKGFLGWWTLIIKGLGLPLAIALGLSLGKEGPSVHYAVCVGNCIAKLFKKYRQSALKSREFLTATSAAGVAVAFGSPMGGVLFAMEEISSVFQLLTLWKSYVCALIAVATLSTLNPFRTGQLVLFEVSYHNTWHWFDLPFYAILGAFGGVYGVIVSRLNKRVAGFRKKYLVPYAIHEVITLAILSAAFCYFNQFLRFDMTEVMQTLFDECSGKSLHELCKNDSNKGVLFFSLIIATLARSFLTIITYGCKVPAGIFVPSMAAGATFGRAVGIIVEKIYQKHPDSYLFSTCAPDQACVIPGTYAFIGAGAALSGITHLTVTVAIIMFELTGAVRYIIPTMIAVTVTKLINDRYGKGGIADQMIAFNGLPYIDPKEEFLFNATVAEAMSTVTVVFTADREYAVGQIANILKKTPYRGFPVVMSENSPEILGYVTRSDLDYVVRTHGDDDECNFRSSPTPESSGVDMAGIINPAPLVVSIDCTLEYLMDIFVRLGPRHVLVQKDGSLVGTITRKDILRYEHTTHELHNPTTYDDLDALIWSKFQRIGSYFSSSPLPGFQRVPRNGQ</sequence>
<dbReference type="VEuPathDB" id="FungiDB:B9J08_005512"/>
<accession>A0A0L0NRC7</accession>
<dbReference type="FunFam" id="1.10.3080.10:FF:000011">
    <property type="entry name" value="Chloride channel protein"/>
    <property type="match status" value="1"/>
</dbReference>
<dbReference type="GO" id="GO:0005783">
    <property type="term" value="C:endoplasmic reticulum"/>
    <property type="evidence" value="ECO:0007669"/>
    <property type="project" value="TreeGrafter"/>
</dbReference>
<reference evidence="12" key="1">
    <citation type="journal article" date="2015" name="BMC Genomics">
        <title>Draft genome of a commonly misdiagnosed multidrug resistant pathogen Candida auris.</title>
        <authorList>
            <person name="Chatterjee S."/>
            <person name="Alampalli S.V."/>
            <person name="Nageshan R.K."/>
            <person name="Chettiar S.T."/>
            <person name="Joshi S."/>
            <person name="Tatu U.S."/>
        </authorList>
    </citation>
    <scope>NUCLEOTIDE SEQUENCE [LARGE SCALE GENOMIC DNA]</scope>
    <source>
        <strain evidence="12">6684</strain>
    </source>
</reference>
<evidence type="ECO:0000256" key="6">
    <source>
        <dbReference type="ARBA" id="ARBA00023136"/>
    </source>
</evidence>
<feature type="transmembrane region" description="Helical" evidence="9">
    <location>
        <begin position="289"/>
        <end position="309"/>
    </location>
</feature>
<feature type="domain" description="CBS" evidence="10">
    <location>
        <begin position="660"/>
        <end position="715"/>
    </location>
</feature>
<evidence type="ECO:0000256" key="9">
    <source>
        <dbReference type="RuleBase" id="RU361221"/>
    </source>
</evidence>
<feature type="transmembrane region" description="Helical" evidence="9">
    <location>
        <begin position="362"/>
        <end position="383"/>
    </location>
</feature>
<dbReference type="PRINTS" id="PR00762">
    <property type="entry name" value="CLCHANNEL"/>
</dbReference>
<feature type="transmembrane region" description="Helical" evidence="9">
    <location>
        <begin position="86"/>
        <end position="112"/>
    </location>
</feature>
<evidence type="ECO:0000256" key="1">
    <source>
        <dbReference type="ARBA" id="ARBA00004141"/>
    </source>
</evidence>
<feature type="transmembrane region" description="Helical" evidence="9">
    <location>
        <begin position="330"/>
        <end position="350"/>
    </location>
</feature>
<feature type="transmembrane region" description="Helical" evidence="9">
    <location>
        <begin position="197"/>
        <end position="219"/>
    </location>
</feature>
<dbReference type="Gene3D" id="1.10.3080.10">
    <property type="entry name" value="Clc chloride channel"/>
    <property type="match status" value="1"/>
</dbReference>
<organism evidence="11 12">
    <name type="scientific">Candidozyma auris</name>
    <name type="common">Yeast</name>
    <name type="synonym">Candida auris</name>
    <dbReference type="NCBI Taxonomy" id="498019"/>
    <lineage>
        <taxon>Eukaryota</taxon>
        <taxon>Fungi</taxon>
        <taxon>Dikarya</taxon>
        <taxon>Ascomycota</taxon>
        <taxon>Saccharomycotina</taxon>
        <taxon>Pichiomycetes</taxon>
        <taxon>Metschnikowiaceae</taxon>
        <taxon>Candidozyma</taxon>
    </lineage>
</organism>
<evidence type="ECO:0000256" key="4">
    <source>
        <dbReference type="ARBA" id="ARBA00022989"/>
    </source>
</evidence>
<dbReference type="VEuPathDB" id="FungiDB:CJJ07_003494"/>
<dbReference type="CDD" id="cd04591">
    <property type="entry name" value="CBS_pair_voltage-gated_CLC_euk_bac"/>
    <property type="match status" value="1"/>
</dbReference>
<keyword evidence="6 9" id="KW-0472">Membrane</keyword>
<name>A0A0L0NRC7_CANAR</name>
<keyword evidence="4 9" id="KW-1133">Transmembrane helix</keyword>
<dbReference type="GO" id="GO:0005247">
    <property type="term" value="F:voltage-gated chloride channel activity"/>
    <property type="evidence" value="ECO:0007669"/>
    <property type="project" value="TreeGrafter"/>
</dbReference>
<dbReference type="VEuPathDB" id="FungiDB:CJI97_005594"/>
<protein>
    <recommendedName>
        <fullName evidence="9">Chloride channel protein</fullName>
    </recommendedName>
</protein>
<evidence type="ECO:0000256" key="8">
    <source>
        <dbReference type="PROSITE-ProRule" id="PRU00703"/>
    </source>
</evidence>
<evidence type="ECO:0000256" key="7">
    <source>
        <dbReference type="ARBA" id="ARBA00023214"/>
    </source>
</evidence>
<dbReference type="InterPro" id="IPR014743">
    <property type="entry name" value="Cl-channel_core"/>
</dbReference>
<dbReference type="PROSITE" id="PS51371">
    <property type="entry name" value="CBS"/>
    <property type="match status" value="2"/>
</dbReference>
<evidence type="ECO:0000256" key="5">
    <source>
        <dbReference type="ARBA" id="ARBA00023065"/>
    </source>
</evidence>
<dbReference type="EMBL" id="LGST01000053">
    <property type="protein sequence ID" value="KND96554.1"/>
    <property type="molecule type" value="Genomic_DNA"/>
</dbReference>
<dbReference type="CDD" id="cd03684">
    <property type="entry name" value="ClC_3_like"/>
    <property type="match status" value="1"/>
</dbReference>
<evidence type="ECO:0000313" key="12">
    <source>
        <dbReference type="Proteomes" id="UP000037122"/>
    </source>
</evidence>
<evidence type="ECO:0000259" key="10">
    <source>
        <dbReference type="PROSITE" id="PS51371"/>
    </source>
</evidence>
<keyword evidence="5 9" id="KW-0406">Ion transport</keyword>
<feature type="domain" description="CBS" evidence="10">
    <location>
        <begin position="578"/>
        <end position="640"/>
    </location>
</feature>
<dbReference type="GO" id="GO:0006878">
    <property type="term" value="P:intracellular copper ion homeostasis"/>
    <property type="evidence" value="ECO:0007669"/>
    <property type="project" value="TreeGrafter"/>
</dbReference>
<dbReference type="Gene3D" id="3.10.580.20">
    <property type="match status" value="1"/>
</dbReference>
<keyword evidence="3 9" id="KW-0812">Transmembrane</keyword>
<dbReference type="VEuPathDB" id="FungiDB:QG37_07092"/>
<dbReference type="GO" id="GO:0005886">
    <property type="term" value="C:plasma membrane"/>
    <property type="evidence" value="ECO:0007669"/>
    <property type="project" value="TreeGrafter"/>
</dbReference>
<comment type="caution">
    <text evidence="9">Lacks conserved residue(s) required for the propagation of feature annotation.</text>
</comment>
<dbReference type="AlphaFoldDB" id="A0A0L0NRC7"/>
<dbReference type="Pfam" id="PF00654">
    <property type="entry name" value="Voltage_CLC"/>
    <property type="match status" value="1"/>
</dbReference>
<dbReference type="Gene3D" id="3.90.1280.20">
    <property type="match status" value="1"/>
</dbReference>
<dbReference type="VEuPathDB" id="FungiDB:CJJ09_003819"/>
<dbReference type="GO" id="GO:0005769">
    <property type="term" value="C:early endosome"/>
    <property type="evidence" value="ECO:0007669"/>
    <property type="project" value="TreeGrafter"/>
</dbReference>
<feature type="transmembrane region" description="Helical" evidence="9">
    <location>
        <begin position="151"/>
        <end position="169"/>
    </location>
</feature>
<comment type="subcellular location">
    <subcellularLocation>
        <location evidence="1 9">Membrane</location>
        <topology evidence="1 9">Multi-pass membrane protein</topology>
    </subcellularLocation>
</comment>
<dbReference type="GO" id="GO:0005794">
    <property type="term" value="C:Golgi apparatus"/>
    <property type="evidence" value="ECO:0007669"/>
    <property type="project" value="TreeGrafter"/>
</dbReference>
<dbReference type="Proteomes" id="UP000037122">
    <property type="component" value="Unassembled WGS sequence"/>
</dbReference>
<evidence type="ECO:0000313" key="11">
    <source>
        <dbReference type="EMBL" id="KND96554.1"/>
    </source>
</evidence>
<dbReference type="GO" id="GO:0006879">
    <property type="term" value="P:intracellular iron ion homeostasis"/>
    <property type="evidence" value="ECO:0007669"/>
    <property type="project" value="TreeGrafter"/>
</dbReference>
<dbReference type="VEuPathDB" id="FungiDB:CJI96_0004718"/>
<dbReference type="GO" id="GO:0000324">
    <property type="term" value="C:fungal-type vacuole"/>
    <property type="evidence" value="ECO:0007669"/>
    <property type="project" value="TreeGrafter"/>
</dbReference>
<keyword evidence="2 9" id="KW-0813">Transport</keyword>
<comment type="similarity">
    <text evidence="9">Belongs to the chloride channel (TC 2.A.49) family.</text>
</comment>
<evidence type="ECO:0000256" key="2">
    <source>
        <dbReference type="ARBA" id="ARBA00022448"/>
    </source>
</evidence>
<dbReference type="SMART" id="SM00116">
    <property type="entry name" value="CBS"/>
    <property type="match status" value="2"/>
</dbReference>